<dbReference type="OrthoDB" id="47375at2759"/>
<dbReference type="EMBL" id="ML769480">
    <property type="protein sequence ID" value="KAE9398637.1"/>
    <property type="molecule type" value="Genomic_DNA"/>
</dbReference>
<evidence type="ECO:0000313" key="2">
    <source>
        <dbReference type="EMBL" id="KAE9398637.1"/>
    </source>
</evidence>
<name>A0A6A4HNP2_9AGAR</name>
<evidence type="ECO:0000259" key="1">
    <source>
        <dbReference type="Pfam" id="PF01755"/>
    </source>
</evidence>
<sequence>MGYFKLATRQSRRFKLLFFFVIVLLAVTTFSFLRCLSLSRIDVGSGPLIPRSRDPYASESESIYSENNLESIYVLSLPHRNDRRARMEFLRTYLGLNWTYVEATSAEEEVVGRIMANVRRLREEAMRGRVDLQIVKENTTEREKPVKLPFEWPTSKSQSHSEIKTQILSSLATFDIYSSNPASAISDREEFSQFLVNSNETSSLELVCATRDFSLARYSPTLPYQKFLTPARVACWYSHLMVLRRIVERNNAYYELSPGRNMSNEHISIIFEDDIDVEKDIRQRLARIWHVLPGDWDIVFLGHCWSNESFYPAISLSESSSSPLPSSSLLFDLDPRPLSPLPSQNTLHPSYSPRCTHAYALSPSGATKLLEHLEYPPFAYSRAIDQAYAWLVMSGRVRAYSVVGSLVVQLRSGRGGDIWIPARAREGSTRGSRKSVQSVCLIGCGGWTFLYDTASDIPKNAFIPSPYVKEAAVSAKHIILNIEKHTYQKAVRESYIGGSNAVKKLDLFLWPLQFLHKGHSYVSYSDSILDVH</sequence>
<evidence type="ECO:0000313" key="3">
    <source>
        <dbReference type="Proteomes" id="UP000799118"/>
    </source>
</evidence>
<dbReference type="AlphaFoldDB" id="A0A6A4HNP2"/>
<dbReference type="Pfam" id="PF01755">
    <property type="entry name" value="Glyco_transf_25"/>
    <property type="match status" value="1"/>
</dbReference>
<gene>
    <name evidence="2" type="ORF">BT96DRAFT_976330</name>
</gene>
<keyword evidence="3" id="KW-1185">Reference proteome</keyword>
<feature type="domain" description="Glycosyl transferase family 25" evidence="1">
    <location>
        <begin position="224"/>
        <end position="375"/>
    </location>
</feature>
<dbReference type="InterPro" id="IPR002654">
    <property type="entry name" value="Glyco_trans_25"/>
</dbReference>
<accession>A0A6A4HNP2</accession>
<protein>
    <recommendedName>
        <fullName evidence="1">Glycosyl transferase family 25 domain-containing protein</fullName>
    </recommendedName>
</protein>
<proteinExistence type="predicted"/>
<reference evidence="2" key="1">
    <citation type="journal article" date="2019" name="Environ. Microbiol.">
        <title>Fungal ecological strategies reflected in gene transcription - a case study of two litter decomposers.</title>
        <authorList>
            <person name="Barbi F."/>
            <person name="Kohler A."/>
            <person name="Barry K."/>
            <person name="Baskaran P."/>
            <person name="Daum C."/>
            <person name="Fauchery L."/>
            <person name="Ihrmark K."/>
            <person name="Kuo A."/>
            <person name="LaButti K."/>
            <person name="Lipzen A."/>
            <person name="Morin E."/>
            <person name="Grigoriev I.V."/>
            <person name="Henrissat B."/>
            <person name="Lindahl B."/>
            <person name="Martin F."/>
        </authorList>
    </citation>
    <scope>NUCLEOTIDE SEQUENCE</scope>
    <source>
        <strain evidence="2">JB14</strain>
    </source>
</reference>
<dbReference type="Proteomes" id="UP000799118">
    <property type="component" value="Unassembled WGS sequence"/>
</dbReference>
<organism evidence="2 3">
    <name type="scientific">Gymnopus androsaceus JB14</name>
    <dbReference type="NCBI Taxonomy" id="1447944"/>
    <lineage>
        <taxon>Eukaryota</taxon>
        <taxon>Fungi</taxon>
        <taxon>Dikarya</taxon>
        <taxon>Basidiomycota</taxon>
        <taxon>Agaricomycotina</taxon>
        <taxon>Agaricomycetes</taxon>
        <taxon>Agaricomycetidae</taxon>
        <taxon>Agaricales</taxon>
        <taxon>Marasmiineae</taxon>
        <taxon>Omphalotaceae</taxon>
        <taxon>Gymnopus</taxon>
    </lineage>
</organism>